<dbReference type="PANTHER" id="PTHR43232:SF2">
    <property type="entry name" value="MOLYBDENUM COFACTOR BIOSYNTHESIS PROTEIN B"/>
    <property type="match status" value="1"/>
</dbReference>
<dbReference type="Pfam" id="PF00994">
    <property type="entry name" value="MoCF_biosynth"/>
    <property type="match status" value="1"/>
</dbReference>
<dbReference type="PIRSF" id="PIRSF006443">
    <property type="entry name" value="MoaB"/>
    <property type="match status" value="1"/>
</dbReference>
<name>A0A133UDT0_9EURY</name>
<comment type="caution">
    <text evidence="4">The sequence shown here is derived from an EMBL/GenBank/DDBJ whole genome shotgun (WGS) entry which is preliminary data.</text>
</comment>
<dbReference type="SMART" id="SM00852">
    <property type="entry name" value="MoCF_biosynth"/>
    <property type="match status" value="1"/>
</dbReference>
<evidence type="ECO:0000256" key="2">
    <source>
        <dbReference type="ARBA" id="ARBA00023150"/>
    </source>
</evidence>
<feature type="domain" description="MoaB/Mog" evidence="3">
    <location>
        <begin position="17"/>
        <end position="164"/>
    </location>
</feature>
<dbReference type="GO" id="GO:0005829">
    <property type="term" value="C:cytosol"/>
    <property type="evidence" value="ECO:0007669"/>
    <property type="project" value="TreeGrafter"/>
</dbReference>
<gene>
    <name evidence="4" type="ORF">AKJ64_03345</name>
</gene>
<reference evidence="4 5" key="1">
    <citation type="journal article" date="2016" name="Sci. Rep.">
        <title>Metabolic traits of an uncultured archaeal lineage -MSBL1- from brine pools of the Red Sea.</title>
        <authorList>
            <person name="Mwirichia R."/>
            <person name="Alam I."/>
            <person name="Rashid M."/>
            <person name="Vinu M."/>
            <person name="Ba-Alawi W."/>
            <person name="Anthony Kamau A."/>
            <person name="Kamanda Ngugi D."/>
            <person name="Goker M."/>
            <person name="Klenk H.P."/>
            <person name="Bajic V."/>
            <person name="Stingl U."/>
        </authorList>
    </citation>
    <scope>NUCLEOTIDE SEQUENCE [LARGE SCALE GENOMIC DNA]</scope>
    <source>
        <strain evidence="4">SCGC-AAA259E17</strain>
    </source>
</reference>
<evidence type="ECO:0000313" key="4">
    <source>
        <dbReference type="EMBL" id="KXA92369.1"/>
    </source>
</evidence>
<dbReference type="GO" id="GO:0006777">
    <property type="term" value="P:Mo-molybdopterin cofactor biosynthetic process"/>
    <property type="evidence" value="ECO:0007669"/>
    <property type="project" value="UniProtKB-KW"/>
</dbReference>
<dbReference type="InterPro" id="IPR001453">
    <property type="entry name" value="MoaB/Mog_dom"/>
</dbReference>
<dbReference type="Gene3D" id="3.40.980.10">
    <property type="entry name" value="MoaB/Mog-like domain"/>
    <property type="match status" value="1"/>
</dbReference>
<dbReference type="AlphaFoldDB" id="A0A133UDT0"/>
<dbReference type="NCBIfam" id="TIGR00177">
    <property type="entry name" value="molyb_syn"/>
    <property type="match status" value="1"/>
</dbReference>
<dbReference type="EMBL" id="LHXN01000057">
    <property type="protein sequence ID" value="KXA92369.1"/>
    <property type="molecule type" value="Genomic_DNA"/>
</dbReference>
<evidence type="ECO:0000313" key="5">
    <source>
        <dbReference type="Proteomes" id="UP000070373"/>
    </source>
</evidence>
<sequence length="170" mass="18712">MIPSEHKKNAPVELTVGIITISDSLYSSKEKDRDDVSGDIIQKRMEEAGFSSERHLCPDDEKKIRAILWELLDNSKIDALITTGGTGIASRDKTIDVVSSLFDKKLPGFGELLRRKSYDQIGTSVILTRSTAGIISQKPVFCLPGSPDSVEIGSELIIPELPHLVKHARE</sequence>
<evidence type="ECO:0000256" key="1">
    <source>
        <dbReference type="ARBA" id="ARBA00006112"/>
    </source>
</evidence>
<dbReference type="CDD" id="cd00886">
    <property type="entry name" value="MogA_MoaB"/>
    <property type="match status" value="1"/>
</dbReference>
<dbReference type="SUPFAM" id="SSF53218">
    <property type="entry name" value="Molybdenum cofactor biosynthesis proteins"/>
    <property type="match status" value="1"/>
</dbReference>
<dbReference type="InterPro" id="IPR012245">
    <property type="entry name" value="MoaB"/>
</dbReference>
<accession>A0A133UDT0</accession>
<keyword evidence="2" id="KW-0501">Molybdenum cofactor biosynthesis</keyword>
<dbReference type="InterPro" id="IPR036425">
    <property type="entry name" value="MoaB/Mog-like_dom_sf"/>
</dbReference>
<evidence type="ECO:0000259" key="3">
    <source>
        <dbReference type="SMART" id="SM00852"/>
    </source>
</evidence>
<dbReference type="PROSITE" id="PS01078">
    <property type="entry name" value="MOCF_BIOSYNTHESIS_1"/>
    <property type="match status" value="1"/>
</dbReference>
<comment type="similarity">
    <text evidence="1">Belongs to the MoaB/Mog family.</text>
</comment>
<dbReference type="Proteomes" id="UP000070373">
    <property type="component" value="Unassembled WGS sequence"/>
</dbReference>
<protein>
    <recommendedName>
        <fullName evidence="3">MoaB/Mog domain-containing protein</fullName>
    </recommendedName>
</protein>
<proteinExistence type="inferred from homology"/>
<organism evidence="4 5">
    <name type="scientific">candidate division MSBL1 archaeon SCGC-AAA259E17</name>
    <dbReference type="NCBI Taxonomy" id="1698263"/>
    <lineage>
        <taxon>Archaea</taxon>
        <taxon>Methanobacteriati</taxon>
        <taxon>Methanobacteriota</taxon>
        <taxon>candidate division MSBL1</taxon>
    </lineage>
</organism>
<dbReference type="InterPro" id="IPR008284">
    <property type="entry name" value="MoCF_biosynth_CS"/>
</dbReference>
<dbReference type="PANTHER" id="PTHR43232">
    <property type="entry name" value="MOLYBDENUM COFACTOR BIOSYNTHESIS PROTEIN B"/>
    <property type="match status" value="1"/>
</dbReference>
<keyword evidence="5" id="KW-1185">Reference proteome</keyword>